<proteinExistence type="predicted"/>
<dbReference type="Proteomes" id="UP001060085">
    <property type="component" value="Linkage Group LG04"/>
</dbReference>
<evidence type="ECO:0000313" key="1">
    <source>
        <dbReference type="EMBL" id="KAI5667454.1"/>
    </source>
</evidence>
<accession>A0ACC0B481</accession>
<protein>
    <submittedName>
        <fullName evidence="1">Uncharacterized protein</fullName>
    </submittedName>
</protein>
<comment type="caution">
    <text evidence="1">The sequence shown here is derived from an EMBL/GenBank/DDBJ whole genome shotgun (WGS) entry which is preliminary data.</text>
</comment>
<sequence length="82" mass="8679">MLGRAGLTQPAQRRVGLLFLRLPLQRDLSFTDCLTYSATGASTRLTDVRCYSASTAGLVVGVSAAGSDIAAVADKKEEDNFL</sequence>
<reference evidence="2" key="1">
    <citation type="journal article" date="2023" name="Nat. Plants">
        <title>Single-cell RNA sequencing provides a high-resolution roadmap for understanding the multicellular compartmentation of specialized metabolism.</title>
        <authorList>
            <person name="Sun S."/>
            <person name="Shen X."/>
            <person name="Li Y."/>
            <person name="Li Y."/>
            <person name="Wang S."/>
            <person name="Li R."/>
            <person name="Zhang H."/>
            <person name="Shen G."/>
            <person name="Guo B."/>
            <person name="Wei J."/>
            <person name="Xu J."/>
            <person name="St-Pierre B."/>
            <person name="Chen S."/>
            <person name="Sun C."/>
        </authorList>
    </citation>
    <scope>NUCLEOTIDE SEQUENCE [LARGE SCALE GENOMIC DNA]</scope>
</reference>
<organism evidence="1 2">
    <name type="scientific">Catharanthus roseus</name>
    <name type="common">Madagascar periwinkle</name>
    <name type="synonym">Vinca rosea</name>
    <dbReference type="NCBI Taxonomy" id="4058"/>
    <lineage>
        <taxon>Eukaryota</taxon>
        <taxon>Viridiplantae</taxon>
        <taxon>Streptophyta</taxon>
        <taxon>Embryophyta</taxon>
        <taxon>Tracheophyta</taxon>
        <taxon>Spermatophyta</taxon>
        <taxon>Magnoliopsida</taxon>
        <taxon>eudicotyledons</taxon>
        <taxon>Gunneridae</taxon>
        <taxon>Pentapetalae</taxon>
        <taxon>asterids</taxon>
        <taxon>lamiids</taxon>
        <taxon>Gentianales</taxon>
        <taxon>Apocynaceae</taxon>
        <taxon>Rauvolfioideae</taxon>
        <taxon>Vinceae</taxon>
        <taxon>Catharanthinae</taxon>
        <taxon>Catharanthus</taxon>
    </lineage>
</organism>
<name>A0ACC0B481_CATRO</name>
<keyword evidence="2" id="KW-1185">Reference proteome</keyword>
<gene>
    <name evidence="1" type="ORF">M9H77_17307</name>
</gene>
<dbReference type="EMBL" id="CM044704">
    <property type="protein sequence ID" value="KAI5667454.1"/>
    <property type="molecule type" value="Genomic_DNA"/>
</dbReference>
<evidence type="ECO:0000313" key="2">
    <source>
        <dbReference type="Proteomes" id="UP001060085"/>
    </source>
</evidence>